<feature type="binding site" evidence="6">
    <location>
        <position position="331"/>
    </location>
    <ligand>
        <name>substrate</name>
    </ligand>
</feature>
<keyword evidence="4 6" id="KW-0663">Pyridoxal phosphate</keyword>
<feature type="modified residue" description="N6-(pyridoxal phosphate)lysine" evidence="6">
    <location>
        <position position="53"/>
    </location>
</feature>
<dbReference type="Pfam" id="PF01168">
    <property type="entry name" value="Ala_racemase_N"/>
    <property type="match status" value="1"/>
</dbReference>
<dbReference type="PANTHER" id="PTHR30511:SF0">
    <property type="entry name" value="ALANINE RACEMASE, CATABOLIC-RELATED"/>
    <property type="match status" value="1"/>
</dbReference>
<keyword evidence="5 6" id="KW-0413">Isomerase</keyword>
<dbReference type="RefSeq" id="WP_374840470.1">
    <property type="nucleotide sequence ID" value="NZ_JBHEEW010000015.1"/>
</dbReference>
<comment type="catalytic activity">
    <reaction evidence="1 6">
        <text>L-alanine = D-alanine</text>
        <dbReference type="Rhea" id="RHEA:20249"/>
        <dbReference type="ChEBI" id="CHEBI:57416"/>
        <dbReference type="ChEBI" id="CHEBI:57972"/>
        <dbReference type="EC" id="5.1.1.1"/>
    </reaction>
</comment>
<feature type="active site" description="Proton acceptor; specific for L-alanine" evidence="6">
    <location>
        <position position="272"/>
    </location>
</feature>
<feature type="active site" description="Proton acceptor; specific for D-alanine" evidence="6">
    <location>
        <position position="53"/>
    </location>
</feature>
<dbReference type="CDD" id="cd00430">
    <property type="entry name" value="PLPDE_III_AR"/>
    <property type="match status" value="1"/>
</dbReference>
<dbReference type="InterPro" id="IPR029066">
    <property type="entry name" value="PLP-binding_barrel"/>
</dbReference>
<sequence length="392" mass="41725">MTKSSISPASPFSSTAPIGEEHARLTIDLQALADNWRLMARKSGKARTAAVLKADAYGTGLEPAARTFYGAGARDFFVASPAEGVALRPLVPDARIFVLSGMWPGSERLFFDYDLVPVLASQGQLAVFMAAISERGDHPCALQVDTGMNRLGLSVPDAIALAHDPARPASFSPVLILSHLACGDEPMHPMNRMQLDRFRAAIKAFEGVEASLANSAGVFLGEEFHFDLTRPGISLYGGAAVNDEPNPMKPVVTAEARILQVRDARIGESVSYGAAAVLTRDSRIAVAAIGYADGYLRSLSGAGVPLRQTGISGASGYLHGRAVPLIGRVTMDLTHFDVTDLPEGAVRAGDFIELFGPNMPIEKVAKAGGTIDYVLLTSLGPRYRRDYVDANR</sequence>
<evidence type="ECO:0000256" key="6">
    <source>
        <dbReference type="HAMAP-Rule" id="MF_01201"/>
    </source>
</evidence>
<comment type="cofactor">
    <cofactor evidence="2 6">
        <name>pyridoxal 5'-phosphate</name>
        <dbReference type="ChEBI" id="CHEBI:597326"/>
    </cofactor>
</comment>
<organism evidence="8 9">
    <name type="scientific">Mycoplana ramosa</name>
    <name type="common">Mycoplana bullata</name>
    <dbReference type="NCBI Taxonomy" id="40837"/>
    <lineage>
        <taxon>Bacteria</taxon>
        <taxon>Pseudomonadati</taxon>
        <taxon>Pseudomonadota</taxon>
        <taxon>Alphaproteobacteria</taxon>
        <taxon>Hyphomicrobiales</taxon>
        <taxon>Rhizobiaceae</taxon>
        <taxon>Mycoplana</taxon>
    </lineage>
</organism>
<dbReference type="SUPFAM" id="SSF50621">
    <property type="entry name" value="Alanine racemase C-terminal domain-like"/>
    <property type="match status" value="1"/>
</dbReference>
<gene>
    <name evidence="8" type="primary">alr</name>
    <name evidence="8" type="ORF">ACFQ33_16260</name>
</gene>
<evidence type="ECO:0000256" key="1">
    <source>
        <dbReference type="ARBA" id="ARBA00000316"/>
    </source>
</evidence>
<evidence type="ECO:0000256" key="3">
    <source>
        <dbReference type="ARBA" id="ARBA00013089"/>
    </source>
</evidence>
<comment type="caution">
    <text evidence="8">The sequence shown here is derived from an EMBL/GenBank/DDBJ whole genome shotgun (WGS) entry which is preliminary data.</text>
</comment>
<dbReference type="HAMAP" id="MF_01201">
    <property type="entry name" value="Ala_racemase"/>
    <property type="match status" value="1"/>
</dbReference>
<reference evidence="9" key="1">
    <citation type="journal article" date="2019" name="Int. J. Syst. Evol. Microbiol.">
        <title>The Global Catalogue of Microorganisms (GCM) 10K type strain sequencing project: providing services to taxonomists for standard genome sequencing and annotation.</title>
        <authorList>
            <consortium name="The Broad Institute Genomics Platform"/>
            <consortium name="The Broad Institute Genome Sequencing Center for Infectious Disease"/>
            <person name="Wu L."/>
            <person name="Ma J."/>
        </authorList>
    </citation>
    <scope>NUCLEOTIDE SEQUENCE [LARGE SCALE GENOMIC DNA]</scope>
    <source>
        <strain evidence="9">CCUG 55609</strain>
    </source>
</reference>
<dbReference type="SUPFAM" id="SSF51419">
    <property type="entry name" value="PLP-binding barrel"/>
    <property type="match status" value="1"/>
</dbReference>
<comment type="similarity">
    <text evidence="6">Belongs to the alanine racemase family.</text>
</comment>
<dbReference type="SMART" id="SM01005">
    <property type="entry name" value="Ala_racemase_C"/>
    <property type="match status" value="1"/>
</dbReference>
<dbReference type="NCBIfam" id="TIGR00492">
    <property type="entry name" value="alr"/>
    <property type="match status" value="1"/>
</dbReference>
<dbReference type="PANTHER" id="PTHR30511">
    <property type="entry name" value="ALANINE RACEMASE"/>
    <property type="match status" value="1"/>
</dbReference>
<dbReference type="EC" id="5.1.1.1" evidence="3 6"/>
<protein>
    <recommendedName>
        <fullName evidence="3 6">Alanine racemase</fullName>
        <ecNumber evidence="3 6">5.1.1.1</ecNumber>
    </recommendedName>
</protein>
<accession>A0ABW3YZN5</accession>
<evidence type="ECO:0000313" key="8">
    <source>
        <dbReference type="EMBL" id="MFD1329443.1"/>
    </source>
</evidence>
<dbReference type="Proteomes" id="UP001597173">
    <property type="component" value="Unassembled WGS sequence"/>
</dbReference>
<comment type="pathway">
    <text evidence="6">Amino-acid biosynthesis; D-alanine biosynthesis; D-alanine from L-alanine: step 1/1.</text>
</comment>
<name>A0ABW3YZN5_MYCRA</name>
<keyword evidence="9" id="KW-1185">Reference proteome</keyword>
<dbReference type="InterPro" id="IPR001608">
    <property type="entry name" value="Ala_racemase_N"/>
</dbReference>
<dbReference type="Pfam" id="PF00842">
    <property type="entry name" value="Ala_racemase_C"/>
    <property type="match status" value="1"/>
</dbReference>
<feature type="domain" description="Alanine racemase C-terminal" evidence="7">
    <location>
        <begin position="251"/>
        <end position="388"/>
    </location>
</feature>
<dbReference type="GO" id="GO:0008784">
    <property type="term" value="F:alanine racemase activity"/>
    <property type="evidence" value="ECO:0007669"/>
    <property type="project" value="UniProtKB-EC"/>
</dbReference>
<feature type="binding site" evidence="6">
    <location>
        <position position="150"/>
    </location>
    <ligand>
        <name>substrate</name>
    </ligand>
</feature>
<dbReference type="InterPro" id="IPR000821">
    <property type="entry name" value="Ala_racemase"/>
</dbReference>
<dbReference type="InterPro" id="IPR011079">
    <property type="entry name" value="Ala_racemase_C"/>
</dbReference>
<evidence type="ECO:0000313" key="9">
    <source>
        <dbReference type="Proteomes" id="UP001597173"/>
    </source>
</evidence>
<evidence type="ECO:0000256" key="2">
    <source>
        <dbReference type="ARBA" id="ARBA00001933"/>
    </source>
</evidence>
<evidence type="ECO:0000256" key="4">
    <source>
        <dbReference type="ARBA" id="ARBA00022898"/>
    </source>
</evidence>
<proteinExistence type="inferred from homology"/>
<dbReference type="EMBL" id="JBHTNF010000011">
    <property type="protein sequence ID" value="MFD1329443.1"/>
    <property type="molecule type" value="Genomic_DNA"/>
</dbReference>
<evidence type="ECO:0000259" key="7">
    <source>
        <dbReference type="SMART" id="SM01005"/>
    </source>
</evidence>
<dbReference type="InterPro" id="IPR009006">
    <property type="entry name" value="Ala_racemase/Decarboxylase_C"/>
</dbReference>
<comment type="function">
    <text evidence="6">Catalyzes the interconversion of L-alanine and D-alanine. May also act on other amino acids.</text>
</comment>
<dbReference type="PRINTS" id="PR00992">
    <property type="entry name" value="ALARACEMASE"/>
</dbReference>
<dbReference type="Gene3D" id="3.20.20.10">
    <property type="entry name" value="Alanine racemase"/>
    <property type="match status" value="1"/>
</dbReference>
<evidence type="ECO:0000256" key="5">
    <source>
        <dbReference type="ARBA" id="ARBA00023235"/>
    </source>
</evidence>
<dbReference type="Gene3D" id="2.40.37.10">
    <property type="entry name" value="Lyase, Ornithine Decarboxylase, Chain A, domain 1"/>
    <property type="match status" value="1"/>
</dbReference>